<dbReference type="Pfam" id="PF00069">
    <property type="entry name" value="Pkinase"/>
    <property type="match status" value="1"/>
</dbReference>
<feature type="domain" description="Protein kinase" evidence="2">
    <location>
        <begin position="761"/>
        <end position="1092"/>
    </location>
</feature>
<feature type="transmembrane region" description="Helical" evidence="1">
    <location>
        <begin position="527"/>
        <end position="550"/>
    </location>
</feature>
<gene>
    <name evidence="3" type="ORF">C8A05DRAFT_42815</name>
</gene>
<name>A0AAN6RVA1_9PEZI</name>
<keyword evidence="1" id="KW-0812">Transmembrane</keyword>
<evidence type="ECO:0000259" key="2">
    <source>
        <dbReference type="PROSITE" id="PS50011"/>
    </source>
</evidence>
<evidence type="ECO:0000313" key="4">
    <source>
        <dbReference type="Proteomes" id="UP001303889"/>
    </source>
</evidence>
<dbReference type="InterPro" id="IPR058257">
    <property type="entry name" value="CorA-like_dom"/>
</dbReference>
<sequence>MEEVGEIDTPTQFAGACQRSAQYPLTLLRTEVFGHVQRSLQTRLGQERVFHDSYQAFFVRDVQENSLAFDKGQKLENVDEVEAHVVGVDTNDPWWRFIFIFSKDSRSALGCSKEQLSMLLTYHQVMPSFLDLVFTFQDRREKPLNYALFRHENYLDVTSPSLSLPHLGRSGIQVQHAFNLLTVERADAVWEHNQWPLRHASLYHSLDLKTGRAVYIVMKGNAELAARIKTATDTNRHLRPDTPRTSEQSFLASLQVHLIMLEWSVESWGKYIDSMDDRLQDKSIEARIAPVAKVASPVNLAQRLGSEIPLVKQGGATAMVDTAMVDEPHSLIDQLDDLENRFSFDQLQRLGLMGDELGQSILALEQSRAVVSQVQEQYETVIASHAFNTFVNQEKCNGDVAAFFRRLRSVLQDMDVHHRRLQALARTVEVDKQLFQSLIQHTSMQTSKAFQLVAQTSSHEMMQWTHRMHEIAIKTKQETLSMHVITVFTLIFLPGTFVATLFSSGVLRWDEDGTLGDDWVVRGGGVRLFLSVCLPLTVITVSIWGIMYAAARRGARRHGKELGLPQYAAEKGGAVVAGSSIHREGRRVSAKLFRGRSQENIEWNQSDLLHSSVRDAFVEFVDTTKANHIGHDLAREARPYVPLSALREYWTASNVASVLRSFPVHPDIEVGIIRRSYLRIFSTLVYADLELVRSLPDLFVSRGITDSRLPWNRQPSEWPDAPIFNNFFKRIAKSQWQFYPFDFHPDQLYNRILSDEWILPINFTTTINQGAAASVYSFDINPEYNHFTPRDEQGQPAHNTFVFKTYHNKHQEQTYTNEGRALRRLRSTPSPYVVQFYGSLQQRGSYSLILEYVDGGNIAQLFATAPPPPTAEDAVLFWQSLFQVFAGLDRIHQLMLYDDDPFKGIHEDIRPENILVEKGPSGSPYEFTPKIADFGLYSRVKTATGGSGVGLDHYGNQRFSSPECCHHTISRYGGINMVTPASDIFSMGAVLSHTVAWLVGGRKEQDLYFKTRKAHHDKNLRRFKGSGYEGCFHNSLEPLPLVAEHHQNYRARLDPSDDVTPKVLEWINKCMFVPANDRRSARDILEMFEQFMDSRLGSSPPSPMADLAVLQLLRGRVPVPSSPSEVSITEIETQLGIPADPQTAALVDYLEQNLSGSDGDQFFFIDDSSTMASHRATITSGFRALASIAKRLDPNQVELAFASRPGRVYRARRTRRLLDAVAECEYKGDGRMMEKNLAELVDGAIIPGLPYKVLGVNVNVRARKKVSLYVFTDGEWGDGAECGVEGPVRRIIEVLKRRGLDRTEVRLHFVRFGEGRGSKCLERLDELGKEEGWDIVDIKHITGPVVGMMIGPLSRDNDDKAG</sequence>
<dbReference type="InterPro" id="IPR000719">
    <property type="entry name" value="Prot_kinase_dom"/>
</dbReference>
<organism evidence="3 4">
    <name type="scientific">Staphylotrichum tortipilum</name>
    <dbReference type="NCBI Taxonomy" id="2831512"/>
    <lineage>
        <taxon>Eukaryota</taxon>
        <taxon>Fungi</taxon>
        <taxon>Dikarya</taxon>
        <taxon>Ascomycota</taxon>
        <taxon>Pezizomycotina</taxon>
        <taxon>Sordariomycetes</taxon>
        <taxon>Sordariomycetidae</taxon>
        <taxon>Sordariales</taxon>
        <taxon>Chaetomiaceae</taxon>
        <taxon>Staphylotrichum</taxon>
    </lineage>
</organism>
<reference evidence="3" key="1">
    <citation type="journal article" date="2023" name="Mol. Phylogenet. Evol.">
        <title>Genome-scale phylogeny and comparative genomics of the fungal order Sordariales.</title>
        <authorList>
            <person name="Hensen N."/>
            <person name="Bonometti L."/>
            <person name="Westerberg I."/>
            <person name="Brannstrom I.O."/>
            <person name="Guillou S."/>
            <person name="Cros-Aarteil S."/>
            <person name="Calhoun S."/>
            <person name="Haridas S."/>
            <person name="Kuo A."/>
            <person name="Mondo S."/>
            <person name="Pangilinan J."/>
            <person name="Riley R."/>
            <person name="LaButti K."/>
            <person name="Andreopoulos B."/>
            <person name="Lipzen A."/>
            <person name="Chen C."/>
            <person name="Yan M."/>
            <person name="Daum C."/>
            <person name="Ng V."/>
            <person name="Clum A."/>
            <person name="Steindorff A."/>
            <person name="Ohm R.A."/>
            <person name="Martin F."/>
            <person name="Silar P."/>
            <person name="Natvig D.O."/>
            <person name="Lalanne C."/>
            <person name="Gautier V."/>
            <person name="Ament-Velasquez S.L."/>
            <person name="Kruys A."/>
            <person name="Hutchinson M.I."/>
            <person name="Powell A.J."/>
            <person name="Barry K."/>
            <person name="Miller A.N."/>
            <person name="Grigoriev I.V."/>
            <person name="Debuchy R."/>
            <person name="Gladieux P."/>
            <person name="Hiltunen Thoren M."/>
            <person name="Johannesson H."/>
        </authorList>
    </citation>
    <scope>NUCLEOTIDE SEQUENCE</scope>
    <source>
        <strain evidence="3">CBS 103.79</strain>
    </source>
</reference>
<reference evidence="3" key="2">
    <citation type="submission" date="2023-05" db="EMBL/GenBank/DDBJ databases">
        <authorList>
            <consortium name="Lawrence Berkeley National Laboratory"/>
            <person name="Steindorff A."/>
            <person name="Hensen N."/>
            <person name="Bonometti L."/>
            <person name="Westerberg I."/>
            <person name="Brannstrom I.O."/>
            <person name="Guillou S."/>
            <person name="Cros-Aarteil S."/>
            <person name="Calhoun S."/>
            <person name="Haridas S."/>
            <person name="Kuo A."/>
            <person name="Mondo S."/>
            <person name="Pangilinan J."/>
            <person name="Riley R."/>
            <person name="Labutti K."/>
            <person name="Andreopoulos B."/>
            <person name="Lipzen A."/>
            <person name="Chen C."/>
            <person name="Yanf M."/>
            <person name="Daum C."/>
            <person name="Ng V."/>
            <person name="Clum A."/>
            <person name="Ohm R."/>
            <person name="Martin F."/>
            <person name="Silar P."/>
            <person name="Natvig D."/>
            <person name="Lalanne C."/>
            <person name="Gautier V."/>
            <person name="Ament-Velasquez S.L."/>
            <person name="Kruys A."/>
            <person name="Hutchinson M.I."/>
            <person name="Powell A.J."/>
            <person name="Barry K."/>
            <person name="Miller A.N."/>
            <person name="Grigoriev I.V."/>
            <person name="Debuchy R."/>
            <person name="Gladieux P."/>
            <person name="Thoren M.H."/>
            <person name="Johannesson H."/>
        </authorList>
    </citation>
    <scope>NUCLEOTIDE SEQUENCE</scope>
    <source>
        <strain evidence="3">CBS 103.79</strain>
    </source>
</reference>
<dbReference type="Gene3D" id="1.20.58.340">
    <property type="entry name" value="Magnesium transport protein CorA, transmembrane region"/>
    <property type="match status" value="1"/>
</dbReference>
<feature type="transmembrane region" description="Helical" evidence="1">
    <location>
        <begin position="484"/>
        <end position="507"/>
    </location>
</feature>
<evidence type="ECO:0000313" key="3">
    <source>
        <dbReference type="EMBL" id="KAK3904039.1"/>
    </source>
</evidence>
<dbReference type="PANTHER" id="PTHR48011:SF4">
    <property type="entry name" value="MITOGEN-ACTIVATED PROTEIN KINASE KINASE KINASE 19"/>
    <property type="match status" value="1"/>
</dbReference>
<comment type="caution">
    <text evidence="3">The sequence shown here is derived from an EMBL/GenBank/DDBJ whole genome shotgun (WGS) entry which is preliminary data.</text>
</comment>
<dbReference type="GO" id="GO:0007165">
    <property type="term" value="P:signal transduction"/>
    <property type="evidence" value="ECO:0007669"/>
    <property type="project" value="TreeGrafter"/>
</dbReference>
<keyword evidence="1" id="KW-1133">Transmembrane helix</keyword>
<dbReference type="Gene3D" id="1.10.510.10">
    <property type="entry name" value="Transferase(Phosphotransferase) domain 1"/>
    <property type="match status" value="1"/>
</dbReference>
<dbReference type="PANTHER" id="PTHR48011">
    <property type="entry name" value="CCR4-NOT TRANSCRIPTIONAL COMPLEX SUBUNIT CAF120-RELATED"/>
    <property type="match status" value="1"/>
</dbReference>
<dbReference type="Pfam" id="PF26616">
    <property type="entry name" value="CorA-like"/>
    <property type="match status" value="1"/>
</dbReference>
<dbReference type="PROSITE" id="PS50011">
    <property type="entry name" value="PROTEIN_KINASE_DOM"/>
    <property type="match status" value="1"/>
</dbReference>
<accession>A0AAN6RVA1</accession>
<keyword evidence="1" id="KW-0472">Membrane</keyword>
<dbReference type="GO" id="GO:0005524">
    <property type="term" value="F:ATP binding"/>
    <property type="evidence" value="ECO:0007669"/>
    <property type="project" value="InterPro"/>
</dbReference>
<proteinExistence type="predicted"/>
<keyword evidence="4" id="KW-1185">Reference proteome</keyword>
<dbReference type="InterPro" id="IPR011009">
    <property type="entry name" value="Kinase-like_dom_sf"/>
</dbReference>
<dbReference type="EMBL" id="MU855416">
    <property type="protein sequence ID" value="KAK3904039.1"/>
    <property type="molecule type" value="Genomic_DNA"/>
</dbReference>
<protein>
    <recommendedName>
        <fullName evidence="2">Protein kinase domain-containing protein</fullName>
    </recommendedName>
</protein>
<dbReference type="InterPro" id="IPR052751">
    <property type="entry name" value="Plant_MAPKKK"/>
</dbReference>
<dbReference type="Proteomes" id="UP001303889">
    <property type="component" value="Unassembled WGS sequence"/>
</dbReference>
<dbReference type="GO" id="GO:0004672">
    <property type="term" value="F:protein kinase activity"/>
    <property type="evidence" value="ECO:0007669"/>
    <property type="project" value="InterPro"/>
</dbReference>
<dbReference type="SUPFAM" id="SSF56112">
    <property type="entry name" value="Protein kinase-like (PK-like)"/>
    <property type="match status" value="1"/>
</dbReference>
<evidence type="ECO:0000256" key="1">
    <source>
        <dbReference type="SAM" id="Phobius"/>
    </source>
</evidence>